<dbReference type="AlphaFoldDB" id="A0A3B0N9V0"/>
<feature type="transmembrane region" description="Helical" evidence="1">
    <location>
        <begin position="91"/>
        <end position="114"/>
    </location>
</feature>
<feature type="transmembrane region" description="Helical" evidence="1">
    <location>
        <begin position="29"/>
        <end position="48"/>
    </location>
</feature>
<feature type="transmembrane region" description="Helical" evidence="1">
    <location>
        <begin position="193"/>
        <end position="212"/>
    </location>
</feature>
<feature type="transmembrane region" description="Helical" evidence="1">
    <location>
        <begin position="68"/>
        <end position="84"/>
    </location>
</feature>
<keyword evidence="1" id="KW-0472">Membrane</keyword>
<feature type="transmembrane region" description="Helical" evidence="1">
    <location>
        <begin position="411"/>
        <end position="428"/>
    </location>
</feature>
<gene>
    <name evidence="2" type="ORF">TAT_000123100</name>
    <name evidence="3" type="ORF">TAV_000123200</name>
</gene>
<feature type="transmembrane region" description="Helical" evidence="1">
    <location>
        <begin position="155"/>
        <end position="173"/>
    </location>
</feature>
<reference evidence="3" key="1">
    <citation type="submission" date="2018-07" db="EMBL/GenBank/DDBJ databases">
        <authorList>
            <person name="Quirk P.G."/>
            <person name="Krulwich T.A."/>
        </authorList>
    </citation>
    <scope>NUCLEOTIDE SEQUENCE</scope>
    <source>
        <strain evidence="3">Anand</strain>
    </source>
</reference>
<sequence>MDLHIIVEAVPQLEDNIIPPKKKISFQSILNKFLFFLLGSSVTCLGSTGRLTSKAFGTADFISDCFSVYIYLNLAAFLVVLLFIKCSYRKAIISGWLCLMLHISYILIVLLSSGNLAKGLYISVYGGIAILEAFLIQSNSFVVSEYYSPSLFSNLYSGYYGGLGIFSLIQTIFQRAVKTNTPKQAKICLLLTHGSFTIIVFCAVIAQSIIYFKNRVDLSPIYAPTKSSWVTKIKGMYRVFLSLPKYSSRFLVFILSDLCKCAFFQVFIPYRMLLNDSQLAIVFFVDNFSDIIGRSIASSTNDTVVTKGTVTNHQKFLYKRDLPYLLIPCFSWIICFLVVWGTWTLKSRFLTEFMTILFTTLLVCFSMGYCSTKGVNGCIPVLEYYKNIGTGGKRRLVDEKNYSYVNDLNNFLIKFLWMVFFIVVYFLAQIMERYQATDHYQHLKTLL</sequence>
<protein>
    <submittedName>
        <fullName evidence="3">Uncharacterized protein</fullName>
    </submittedName>
</protein>
<keyword evidence="1" id="KW-1133">Transmembrane helix</keyword>
<evidence type="ECO:0000313" key="2">
    <source>
        <dbReference type="EMBL" id="SVP90522.1"/>
    </source>
</evidence>
<dbReference type="EMBL" id="UIVT01000002">
    <property type="protein sequence ID" value="SVP90522.1"/>
    <property type="molecule type" value="Genomic_DNA"/>
</dbReference>
<accession>A0A3B0N9V0</accession>
<feature type="transmembrane region" description="Helical" evidence="1">
    <location>
        <begin position="350"/>
        <end position="369"/>
    </location>
</feature>
<proteinExistence type="predicted"/>
<dbReference type="EMBL" id="UIVS01000002">
    <property type="protein sequence ID" value="SVP91008.1"/>
    <property type="molecule type" value="Genomic_DNA"/>
</dbReference>
<dbReference type="VEuPathDB" id="PiroplasmaDB:TA15965"/>
<evidence type="ECO:0000256" key="1">
    <source>
        <dbReference type="SAM" id="Phobius"/>
    </source>
</evidence>
<name>A0A3B0N9V0_THEAN</name>
<keyword evidence="1" id="KW-0812">Transmembrane</keyword>
<organism evidence="3">
    <name type="scientific">Theileria annulata</name>
    <dbReference type="NCBI Taxonomy" id="5874"/>
    <lineage>
        <taxon>Eukaryota</taxon>
        <taxon>Sar</taxon>
        <taxon>Alveolata</taxon>
        <taxon>Apicomplexa</taxon>
        <taxon>Aconoidasida</taxon>
        <taxon>Piroplasmida</taxon>
        <taxon>Theileriidae</taxon>
        <taxon>Theileria</taxon>
    </lineage>
</organism>
<feature type="transmembrane region" description="Helical" evidence="1">
    <location>
        <begin position="120"/>
        <end position="143"/>
    </location>
</feature>
<evidence type="ECO:0000313" key="3">
    <source>
        <dbReference type="EMBL" id="SVP91008.1"/>
    </source>
</evidence>
<feature type="transmembrane region" description="Helical" evidence="1">
    <location>
        <begin position="322"/>
        <end position="343"/>
    </location>
</feature>